<feature type="domain" description="Histidine kinase/HSP90-like ATPase" evidence="2">
    <location>
        <begin position="27"/>
        <end position="133"/>
    </location>
</feature>
<evidence type="ECO:0000259" key="2">
    <source>
        <dbReference type="Pfam" id="PF13581"/>
    </source>
</evidence>
<accession>A0A919EBE2</accession>
<dbReference type="EMBL" id="BNBD01000002">
    <property type="protein sequence ID" value="GHF33420.1"/>
    <property type="molecule type" value="Genomic_DNA"/>
</dbReference>
<dbReference type="PANTHER" id="PTHR35526:SF3">
    <property type="entry name" value="ANTI-SIGMA-F FACTOR RSBW"/>
    <property type="match status" value="1"/>
</dbReference>
<dbReference type="InterPro" id="IPR050267">
    <property type="entry name" value="Anti-sigma-factor_SerPK"/>
</dbReference>
<dbReference type="PANTHER" id="PTHR35526">
    <property type="entry name" value="ANTI-SIGMA-F FACTOR RSBW-RELATED"/>
    <property type="match status" value="1"/>
</dbReference>
<dbReference type="RefSeq" id="WP_190128463.1">
    <property type="nucleotide sequence ID" value="NZ_BNBD01000002.1"/>
</dbReference>
<organism evidence="3 4">
    <name type="scientific">Streptomyces mashuensis</name>
    <dbReference type="NCBI Taxonomy" id="33904"/>
    <lineage>
        <taxon>Bacteria</taxon>
        <taxon>Bacillati</taxon>
        <taxon>Actinomycetota</taxon>
        <taxon>Actinomycetes</taxon>
        <taxon>Kitasatosporales</taxon>
        <taxon>Streptomycetaceae</taxon>
        <taxon>Streptomyces</taxon>
    </lineage>
</organism>
<dbReference type="Pfam" id="PF13581">
    <property type="entry name" value="HATPase_c_2"/>
    <property type="match status" value="1"/>
</dbReference>
<gene>
    <name evidence="3" type="ORF">GCM10010218_13150</name>
</gene>
<dbReference type="Proteomes" id="UP000638313">
    <property type="component" value="Unassembled WGS sequence"/>
</dbReference>
<keyword evidence="1" id="KW-0418">Kinase</keyword>
<comment type="caution">
    <text evidence="3">The sequence shown here is derived from an EMBL/GenBank/DDBJ whole genome shotgun (WGS) entry which is preliminary data.</text>
</comment>
<reference evidence="3" key="1">
    <citation type="journal article" date="2014" name="Int. J. Syst. Evol. Microbiol.">
        <title>Complete genome sequence of Corynebacterium casei LMG S-19264T (=DSM 44701T), isolated from a smear-ripened cheese.</title>
        <authorList>
            <consortium name="US DOE Joint Genome Institute (JGI-PGF)"/>
            <person name="Walter F."/>
            <person name="Albersmeier A."/>
            <person name="Kalinowski J."/>
            <person name="Ruckert C."/>
        </authorList>
    </citation>
    <scope>NUCLEOTIDE SEQUENCE</scope>
    <source>
        <strain evidence="3">JCM 4059</strain>
    </source>
</reference>
<name>A0A919EBE2_9ACTN</name>
<dbReference type="CDD" id="cd16936">
    <property type="entry name" value="HATPase_RsbW-like"/>
    <property type="match status" value="1"/>
</dbReference>
<sequence>MSPATAVAPAPATLRPQTPHAFEVAIAPDPVRVAHMRRITMAFMRHWAVPIQLARDVVVVVSELATNAIQHGHGAVRLRIRHTCNELHVEVTDDNPAPARLQAAADDDVSGRGLFLVHVLARGWGASEDGRTTWATFSVPAGRS</sequence>
<evidence type="ECO:0000256" key="1">
    <source>
        <dbReference type="ARBA" id="ARBA00022527"/>
    </source>
</evidence>
<evidence type="ECO:0000313" key="3">
    <source>
        <dbReference type="EMBL" id="GHF33420.1"/>
    </source>
</evidence>
<keyword evidence="4" id="KW-1185">Reference proteome</keyword>
<reference evidence="3" key="2">
    <citation type="submission" date="2020-09" db="EMBL/GenBank/DDBJ databases">
        <authorList>
            <person name="Sun Q."/>
            <person name="Ohkuma M."/>
        </authorList>
    </citation>
    <scope>NUCLEOTIDE SEQUENCE</scope>
    <source>
        <strain evidence="3">JCM 4059</strain>
    </source>
</reference>
<keyword evidence="1" id="KW-0723">Serine/threonine-protein kinase</keyword>
<dbReference type="SUPFAM" id="SSF55874">
    <property type="entry name" value="ATPase domain of HSP90 chaperone/DNA topoisomerase II/histidine kinase"/>
    <property type="match status" value="1"/>
</dbReference>
<dbReference type="AlphaFoldDB" id="A0A919EBE2"/>
<dbReference type="Gene3D" id="3.30.565.10">
    <property type="entry name" value="Histidine kinase-like ATPase, C-terminal domain"/>
    <property type="match status" value="1"/>
</dbReference>
<evidence type="ECO:0000313" key="4">
    <source>
        <dbReference type="Proteomes" id="UP000638313"/>
    </source>
</evidence>
<protein>
    <recommendedName>
        <fullName evidence="2">Histidine kinase/HSP90-like ATPase domain-containing protein</fullName>
    </recommendedName>
</protein>
<dbReference type="InterPro" id="IPR003594">
    <property type="entry name" value="HATPase_dom"/>
</dbReference>
<dbReference type="GO" id="GO:0004674">
    <property type="term" value="F:protein serine/threonine kinase activity"/>
    <property type="evidence" value="ECO:0007669"/>
    <property type="project" value="UniProtKB-KW"/>
</dbReference>
<dbReference type="InterPro" id="IPR036890">
    <property type="entry name" value="HATPase_C_sf"/>
</dbReference>
<keyword evidence="1" id="KW-0808">Transferase</keyword>
<proteinExistence type="predicted"/>